<dbReference type="AlphaFoldDB" id="A0A1G2RKJ3"/>
<proteinExistence type="predicted"/>
<keyword evidence="1" id="KW-0472">Membrane</keyword>
<protein>
    <submittedName>
        <fullName evidence="2">Uncharacterized protein</fullName>
    </submittedName>
</protein>
<feature type="transmembrane region" description="Helical" evidence="1">
    <location>
        <begin position="73"/>
        <end position="93"/>
    </location>
</feature>
<gene>
    <name evidence="2" type="ORF">A3A27_00265</name>
</gene>
<evidence type="ECO:0000313" key="2">
    <source>
        <dbReference type="EMBL" id="OHA72822.1"/>
    </source>
</evidence>
<accession>A0A1G2RKJ3</accession>
<comment type="caution">
    <text evidence="2">The sequence shown here is derived from an EMBL/GenBank/DDBJ whole genome shotgun (WGS) entry which is preliminary data.</text>
</comment>
<evidence type="ECO:0000313" key="3">
    <source>
        <dbReference type="Proteomes" id="UP000177287"/>
    </source>
</evidence>
<dbReference type="EMBL" id="MHUF01000011">
    <property type="protein sequence ID" value="OHA72822.1"/>
    <property type="molecule type" value="Genomic_DNA"/>
</dbReference>
<sequence>MRGKLSENFIPLVLASFVFISLFGIGIGMDMKDGQMSSCPFVASQASICQMNATEHIGQWQQAFLGVLAKNNVLPFALLFLVFAIVPFAKLFSQIKQTELAARLISYCKTAATKILNPLLLAFSDGILNPKIYEPAHI</sequence>
<keyword evidence="1" id="KW-0812">Transmembrane</keyword>
<dbReference type="Proteomes" id="UP000177287">
    <property type="component" value="Unassembled WGS sequence"/>
</dbReference>
<evidence type="ECO:0000256" key="1">
    <source>
        <dbReference type="SAM" id="Phobius"/>
    </source>
</evidence>
<reference evidence="2 3" key="1">
    <citation type="journal article" date="2016" name="Nat. Commun.">
        <title>Thousands of microbial genomes shed light on interconnected biogeochemical processes in an aquifer system.</title>
        <authorList>
            <person name="Anantharaman K."/>
            <person name="Brown C.T."/>
            <person name="Hug L.A."/>
            <person name="Sharon I."/>
            <person name="Castelle C.J."/>
            <person name="Probst A.J."/>
            <person name="Thomas B.C."/>
            <person name="Singh A."/>
            <person name="Wilkins M.J."/>
            <person name="Karaoz U."/>
            <person name="Brodie E.L."/>
            <person name="Williams K.H."/>
            <person name="Hubbard S.S."/>
            <person name="Banfield J.F."/>
        </authorList>
    </citation>
    <scope>NUCLEOTIDE SEQUENCE [LARGE SCALE GENOMIC DNA]</scope>
</reference>
<organism evidence="2 3">
    <name type="scientific">Candidatus Wildermuthbacteria bacterium RIFCSPLOWO2_01_FULL_47_18</name>
    <dbReference type="NCBI Taxonomy" id="1802460"/>
    <lineage>
        <taxon>Bacteria</taxon>
        <taxon>Candidatus Wildermuthiibacteriota</taxon>
    </lineage>
</organism>
<feature type="transmembrane region" description="Helical" evidence="1">
    <location>
        <begin position="9"/>
        <end position="28"/>
    </location>
</feature>
<name>A0A1G2RKJ3_9BACT</name>
<keyword evidence="1" id="KW-1133">Transmembrane helix</keyword>